<organism evidence="1">
    <name type="scientific">uncultured delta proteobacterium HF0200_14D13</name>
    <dbReference type="NCBI Taxonomy" id="710830"/>
    <lineage>
        <taxon>Bacteria</taxon>
        <taxon>Deltaproteobacteria</taxon>
        <taxon>environmental samples</taxon>
    </lineage>
</organism>
<protein>
    <recommendedName>
        <fullName evidence="2">Tetratricopeptide repeat protein</fullName>
    </recommendedName>
</protein>
<dbReference type="Pfam" id="PF13174">
    <property type="entry name" value="TPR_6"/>
    <property type="match status" value="3"/>
</dbReference>
<dbReference type="InterPro" id="IPR019734">
    <property type="entry name" value="TPR_rpt"/>
</dbReference>
<dbReference type="Gene3D" id="1.25.40.10">
    <property type="entry name" value="Tetratricopeptide repeat domain"/>
    <property type="match status" value="5"/>
</dbReference>
<dbReference type="SMART" id="SM00028">
    <property type="entry name" value="TPR"/>
    <property type="match status" value="8"/>
</dbReference>
<evidence type="ECO:0000313" key="1">
    <source>
        <dbReference type="EMBL" id="ADI19235.1"/>
    </source>
</evidence>
<dbReference type="SUPFAM" id="SSF48452">
    <property type="entry name" value="TPR-like"/>
    <property type="match status" value="4"/>
</dbReference>
<dbReference type="EMBL" id="GU474914">
    <property type="protein sequence ID" value="ADI19235.1"/>
    <property type="molecule type" value="Genomic_DNA"/>
</dbReference>
<sequence>MRTLKAPLFFGWLVLLGIGAPAFGESLPSYVETRMGKFPLGIPALVLPELQPLKLTPPADPAFPELPLWHLDPQLRPSKPGWLDRGGEKVEKAFMRLVSIQSENEHEKRKSLDQAVREFSTVASEYPDTLWRVPATFWGSYAQLQIARSEATERVQSGNGNQRKLCKQSKSLRSVQQNLKHLLEDESASQFRPQAVVMLVWHPLFEGCYAQAIQENDQYKQFVRKRSKEHEKLLEFATYAYLKQGKYDKAIAQLRQLQTLFPQQRFYTDTEQIANLYYLGGQWEALEQLSRRMAKRDINHVATQKILELVLRSHLQRKQWDQAHAILKQLEGRGAVGDLKFLGYGEIALQQNNLKLAFRSVQAIRDQDLKAKMWKRLIRKAAMEANYKLLLDFNKEGTLPPDSEHHLIQGYALYQTGDHLQAYGALQPALATSQGGNEWIWEQALFLRSTIELRSRDFKKADRHLQELLSKFEESNRRSEYYYWLGVLQLEQRKPLRGVQLGMRQVRPDGPRGDGRWYVLGFSSHEAKEWGKAVLFFKRLIDQHPQSPFREEGYYRLADSYYQQEKHSEADRVFSEYRKEFQVLSKPVRVIERQVQNLMKLGKLEEAHSLLLKEVPLHPDFRLVTLHLEILSERKDNPGMLELTSRARSYRFSDDQRGLLAYHRANALFRAKRFEESLSRYLEAQQNPPKNLLRFIKYRIIHTQHILKNYPQFVKLSENFVQESQNDKKENDVLVWLSDHYENKGNRDQAKPHWKQLTLNYQSTAKVEPLPKKRLGLIIRIGGLHNKLANYKEAERWVDQGLILNEKVGGERQRDQALKLLLEKGIAAYGMGQHKRALAASLKVSYLNRSMSEREAYQLHLRIADSYQQLGRVREAKAIYLKLLQRLQDTQRRELVQRKLQTLENG</sequence>
<proteinExistence type="predicted"/>
<name>E0XXU4_9DELT</name>
<reference evidence="1" key="1">
    <citation type="journal article" date="2011" name="Environ. Microbiol.">
        <title>Time-series analyses of Monterey Bay coastal microbial picoplankton using a 'genome proxy' microarray.</title>
        <authorList>
            <person name="Rich V.I."/>
            <person name="Pham V.D."/>
            <person name="Eppley J."/>
            <person name="Shi Y."/>
            <person name="DeLong E.F."/>
        </authorList>
    </citation>
    <scope>NUCLEOTIDE SEQUENCE</scope>
</reference>
<accession>E0XXU4</accession>
<dbReference type="AlphaFoldDB" id="E0XXU4"/>
<evidence type="ECO:0008006" key="2">
    <source>
        <dbReference type="Google" id="ProtNLM"/>
    </source>
</evidence>
<dbReference type="InterPro" id="IPR011990">
    <property type="entry name" value="TPR-like_helical_dom_sf"/>
</dbReference>